<dbReference type="SMART" id="SM00382">
    <property type="entry name" value="AAA"/>
    <property type="match status" value="1"/>
</dbReference>
<dbReference type="InterPro" id="IPR020568">
    <property type="entry name" value="Ribosomal_Su5_D2-typ_SF"/>
</dbReference>
<accession>A0A1E3QY28</accession>
<dbReference type="Pfam" id="PF02190">
    <property type="entry name" value="LON_substr_bdg"/>
    <property type="match status" value="1"/>
</dbReference>
<evidence type="ECO:0000259" key="12">
    <source>
        <dbReference type="PROSITE" id="PS51787"/>
    </source>
</evidence>
<keyword evidence="2 8" id="KW-0547">Nucleotide-binding</keyword>
<dbReference type="EMBL" id="KV454427">
    <property type="protein sequence ID" value="ODQ82002.1"/>
    <property type="molecule type" value="Genomic_DNA"/>
</dbReference>
<gene>
    <name evidence="13" type="ORF">BABINDRAFT_19874</name>
</gene>
<dbReference type="EC" id="3.4.21.-" evidence="9"/>
<dbReference type="PANTHER" id="PTHR43718:SF2">
    <property type="entry name" value="LON PROTEASE HOMOLOG, MITOCHONDRIAL"/>
    <property type="match status" value="1"/>
</dbReference>
<dbReference type="GO" id="GO:0006515">
    <property type="term" value="P:protein quality control for misfolded or incompletely synthesized proteins"/>
    <property type="evidence" value="ECO:0007669"/>
    <property type="project" value="TreeGrafter"/>
</dbReference>
<dbReference type="PROSITE" id="PS01046">
    <property type="entry name" value="LON_SER"/>
    <property type="match status" value="1"/>
</dbReference>
<dbReference type="GO" id="GO:0005759">
    <property type="term" value="C:mitochondrial matrix"/>
    <property type="evidence" value="ECO:0007669"/>
    <property type="project" value="TreeGrafter"/>
</dbReference>
<keyword evidence="5 8" id="KW-0067">ATP-binding</keyword>
<dbReference type="InterPro" id="IPR014721">
    <property type="entry name" value="Ribsml_uS5_D2-typ_fold_subgr"/>
</dbReference>
<dbReference type="GO" id="GO:0007005">
    <property type="term" value="P:mitochondrion organization"/>
    <property type="evidence" value="ECO:0007669"/>
    <property type="project" value="TreeGrafter"/>
</dbReference>
<dbReference type="NCBIfam" id="TIGR00763">
    <property type="entry name" value="lon"/>
    <property type="match status" value="1"/>
</dbReference>
<dbReference type="PANTHER" id="PTHR43718">
    <property type="entry name" value="LON PROTEASE"/>
    <property type="match status" value="1"/>
</dbReference>
<evidence type="ECO:0000256" key="6">
    <source>
        <dbReference type="ARBA" id="ARBA00050665"/>
    </source>
</evidence>
<dbReference type="InterPro" id="IPR015947">
    <property type="entry name" value="PUA-like_sf"/>
</dbReference>
<feature type="non-terminal residue" evidence="13">
    <location>
        <position position="957"/>
    </location>
</feature>
<dbReference type="Gene3D" id="2.30.130.40">
    <property type="entry name" value="LON domain-like"/>
    <property type="match status" value="1"/>
</dbReference>
<dbReference type="InterPro" id="IPR004815">
    <property type="entry name" value="Lon_bac/euk-typ"/>
</dbReference>
<dbReference type="GO" id="GO:0003697">
    <property type="term" value="F:single-stranded DNA binding"/>
    <property type="evidence" value="ECO:0007669"/>
    <property type="project" value="TreeGrafter"/>
</dbReference>
<feature type="active site" evidence="7">
    <location>
        <position position="837"/>
    </location>
</feature>
<dbReference type="Gene3D" id="1.10.8.60">
    <property type="match status" value="1"/>
</dbReference>
<dbReference type="SUPFAM" id="SSF88697">
    <property type="entry name" value="PUA domain-like"/>
    <property type="match status" value="1"/>
</dbReference>
<dbReference type="Gene3D" id="3.30.230.10">
    <property type="match status" value="1"/>
</dbReference>
<evidence type="ECO:0000256" key="9">
    <source>
        <dbReference type="RuleBase" id="RU000592"/>
    </source>
</evidence>
<dbReference type="Pfam" id="PF05362">
    <property type="entry name" value="Lon_C"/>
    <property type="match status" value="1"/>
</dbReference>
<comment type="similarity">
    <text evidence="7 8">Belongs to the peptidase S16 family.</text>
</comment>
<dbReference type="AlphaFoldDB" id="A0A1E3QY28"/>
<keyword evidence="1 7" id="KW-0645">Protease</keyword>
<evidence type="ECO:0000256" key="10">
    <source>
        <dbReference type="SAM" id="MobiDB-lite"/>
    </source>
</evidence>
<dbReference type="InterPro" id="IPR046336">
    <property type="entry name" value="Lon_prtase_N_sf"/>
</dbReference>
<feature type="region of interest" description="Disordered" evidence="10">
    <location>
        <begin position="644"/>
        <end position="698"/>
    </location>
</feature>
<dbReference type="GO" id="GO:0016887">
    <property type="term" value="F:ATP hydrolysis activity"/>
    <property type="evidence" value="ECO:0007669"/>
    <property type="project" value="InterPro"/>
</dbReference>
<keyword evidence="14" id="KW-1185">Reference proteome</keyword>
<feature type="domain" description="Lon proteolytic" evidence="11">
    <location>
        <begin position="745"/>
        <end position="931"/>
    </location>
</feature>
<feature type="compositionally biased region" description="Low complexity" evidence="10">
    <location>
        <begin position="644"/>
        <end position="654"/>
    </location>
</feature>
<evidence type="ECO:0000256" key="8">
    <source>
        <dbReference type="RuleBase" id="RU000591"/>
    </source>
</evidence>
<dbReference type="InterPro" id="IPR003111">
    <property type="entry name" value="Lon_prtase_N"/>
</dbReference>
<dbReference type="SUPFAM" id="SSF52540">
    <property type="entry name" value="P-loop containing nucleoside triphosphate hydrolases"/>
    <property type="match status" value="1"/>
</dbReference>
<dbReference type="GO" id="GO:0004176">
    <property type="term" value="F:ATP-dependent peptidase activity"/>
    <property type="evidence" value="ECO:0007669"/>
    <property type="project" value="UniProtKB-UniRule"/>
</dbReference>
<dbReference type="STRING" id="984486.A0A1E3QY28"/>
<dbReference type="CDD" id="cd19500">
    <property type="entry name" value="RecA-like_Lon"/>
    <property type="match status" value="1"/>
</dbReference>
<protein>
    <recommendedName>
        <fullName evidence="9">Lon protease homolog</fullName>
        <ecNumber evidence="9">3.4.21.-</ecNumber>
    </recommendedName>
</protein>
<evidence type="ECO:0000256" key="5">
    <source>
        <dbReference type="ARBA" id="ARBA00022840"/>
    </source>
</evidence>
<dbReference type="GO" id="GO:0005524">
    <property type="term" value="F:ATP binding"/>
    <property type="evidence" value="ECO:0007669"/>
    <property type="project" value="UniProtKB-KW"/>
</dbReference>
<dbReference type="InterPro" id="IPR008269">
    <property type="entry name" value="Lon_proteolytic"/>
</dbReference>
<reference evidence="14" key="1">
    <citation type="submission" date="2016-05" db="EMBL/GenBank/DDBJ databases">
        <title>Comparative genomics of biotechnologically important yeasts.</title>
        <authorList>
            <consortium name="DOE Joint Genome Institute"/>
            <person name="Riley R."/>
            <person name="Haridas S."/>
            <person name="Wolfe K.H."/>
            <person name="Lopes M.R."/>
            <person name="Hittinger C.T."/>
            <person name="Goker M."/>
            <person name="Salamov A."/>
            <person name="Wisecaver J."/>
            <person name="Long T.M."/>
            <person name="Aerts A.L."/>
            <person name="Barry K."/>
            <person name="Choi C."/>
            <person name="Clum A."/>
            <person name="Coughlan A.Y."/>
            <person name="Deshpande S."/>
            <person name="Douglass A.P."/>
            <person name="Hanson S.J."/>
            <person name="Klenk H.-P."/>
            <person name="Labutti K."/>
            <person name="Lapidus A."/>
            <person name="Lindquist E."/>
            <person name="Lipzen A."/>
            <person name="Meier-Kolthoff J.P."/>
            <person name="Ohm R.A."/>
            <person name="Otillar R.P."/>
            <person name="Pangilinan J."/>
            <person name="Peng Y."/>
            <person name="Rokas A."/>
            <person name="Rosa C.A."/>
            <person name="Scheuner C."/>
            <person name="Sibirny A.A."/>
            <person name="Slot J.C."/>
            <person name="Stielow J.B."/>
            <person name="Sun H."/>
            <person name="Kurtzman C.P."/>
            <person name="Blackwell M."/>
            <person name="Grigoriev I.V."/>
            <person name="Jeffries T.W."/>
        </authorList>
    </citation>
    <scope>NUCLEOTIDE SEQUENCE [LARGE SCALE GENOMIC DNA]</scope>
    <source>
        <strain evidence="14">NRRL Y-12698</strain>
    </source>
</reference>
<dbReference type="InterPro" id="IPR003593">
    <property type="entry name" value="AAA+_ATPase"/>
</dbReference>
<name>A0A1E3QY28_9ASCO</name>
<keyword evidence="4 7" id="KW-0720">Serine protease</keyword>
<comment type="catalytic activity">
    <reaction evidence="6">
        <text>Hydrolysis of proteins in presence of ATP.</text>
        <dbReference type="EC" id="3.4.21.53"/>
    </reaction>
</comment>
<evidence type="ECO:0000313" key="14">
    <source>
        <dbReference type="Proteomes" id="UP000094336"/>
    </source>
</evidence>
<dbReference type="InterPro" id="IPR054594">
    <property type="entry name" value="Lon_lid"/>
</dbReference>
<feature type="domain" description="Lon N-terminal" evidence="12">
    <location>
        <begin position="3"/>
        <end position="287"/>
    </location>
</feature>
<dbReference type="GO" id="GO:0051131">
    <property type="term" value="P:chaperone-mediated protein complex assembly"/>
    <property type="evidence" value="ECO:0007669"/>
    <property type="project" value="TreeGrafter"/>
</dbReference>
<evidence type="ECO:0000256" key="7">
    <source>
        <dbReference type="PROSITE-ProRule" id="PRU01122"/>
    </source>
</evidence>
<dbReference type="RefSeq" id="XP_018987330.1">
    <property type="nucleotide sequence ID" value="XM_019131228.2"/>
</dbReference>
<dbReference type="OrthoDB" id="2411602at2759"/>
<dbReference type="InterPro" id="IPR008268">
    <property type="entry name" value="Peptidase_S16_AS"/>
</dbReference>
<proteinExistence type="inferred from homology"/>
<feature type="active site" evidence="7">
    <location>
        <position position="880"/>
    </location>
</feature>
<dbReference type="Pfam" id="PF00004">
    <property type="entry name" value="AAA"/>
    <property type="match status" value="1"/>
</dbReference>
<dbReference type="Proteomes" id="UP000094336">
    <property type="component" value="Unassembled WGS sequence"/>
</dbReference>
<evidence type="ECO:0000313" key="13">
    <source>
        <dbReference type="EMBL" id="ODQ82002.1"/>
    </source>
</evidence>
<organism evidence="13 14">
    <name type="scientific">Babjeviella inositovora NRRL Y-12698</name>
    <dbReference type="NCBI Taxonomy" id="984486"/>
    <lineage>
        <taxon>Eukaryota</taxon>
        <taxon>Fungi</taxon>
        <taxon>Dikarya</taxon>
        <taxon>Ascomycota</taxon>
        <taxon>Saccharomycotina</taxon>
        <taxon>Pichiomycetes</taxon>
        <taxon>Serinales incertae sedis</taxon>
        <taxon>Babjeviella</taxon>
    </lineage>
</organism>
<evidence type="ECO:0000256" key="4">
    <source>
        <dbReference type="ARBA" id="ARBA00022825"/>
    </source>
</evidence>
<evidence type="ECO:0000259" key="11">
    <source>
        <dbReference type="PROSITE" id="PS51786"/>
    </source>
</evidence>
<dbReference type="SUPFAM" id="SSF54211">
    <property type="entry name" value="Ribosomal protein S5 domain 2-like"/>
    <property type="match status" value="1"/>
</dbReference>
<sequence>PNMMIIPFNSRPLFPGAYQALNVTDARVIKAAKESLRRKNPYIVITLPKDQAFEGDVPGDASEVYDVGVLAQIVNVYPSSNKKGEEWLVYSHLRVKMDEFIAPKTIVKVDESKFMDKAQIKEVAHKDGEEASTSPESKSALTNQIIQSEIAMVRSPKTIKTINIADELNTARYLQDYGVAIGRFLKLANESFTMDVAMQSLLDETFTVYKHIFEVNPHGLHQSNFSRFNYAQSKKGVDLNLRPDLMADFISGTAYSDGIVESLQKILETTNIEQRLALALDVLRIERDLVLKKAKTLPESGLPNGGAATSQAEEIDVVVELEKSASKVFMPKKVRRVFDSELAALRRERAQANTSGAESRKSYLEWLVSIPWGRYTKDEYSMAKAATVLDEDHYGMQEVKDRILEFVASAKLLGSLLGKIVCLHGPPGVGKTSITKALAKSLNRRYHRISLGGMSDASDLKGHKRTYLGAYPGKVALAMKDVKCQNPVIVLDEVDKMSNMYGSHGNPVAVLLEMLDPEQNANYVDTYLEVPIDLSRVLFVCTANDIGLLPAPVRDRMELIEVPGYTDREKFRIARDYLETKAKKQNGLDGSHISLTDEAVTKLVAEYSRESGVRGLDKYLQKIYRKVGMKALKELKLDEVSEPAVAPSPDAVPAQLENPVSNPKAKPEAKAETLMADPKPVTEAVAPGRTSREALEEDDYADTFPLAEITVDRVTFPETYTKEIQASELVGLLGPSHPDVRLFDQPPPGFTQGLAYSSMGGAVLPHEAVLEHPLFYSQSGSFSSTGLLGDVMKESSAIAYSFSKMYLSRFYPENRFFERARIHMHVLDGAIPKDGPSAGVTMVSSFLSLALNRSISSGIAMTGEMSLSGRVRPIGGLREKTMAAKRFGCTTIIFPKENIADWEKVPDYIREGFTFHAVENYSEIFNVIFPGMNATEGNGVWKADFDKIEAEAKKKKE</sequence>
<evidence type="ECO:0000256" key="1">
    <source>
        <dbReference type="ARBA" id="ARBA00022670"/>
    </source>
</evidence>
<dbReference type="PROSITE" id="PS51787">
    <property type="entry name" value="LON_N"/>
    <property type="match status" value="1"/>
</dbReference>
<dbReference type="GO" id="GO:0004252">
    <property type="term" value="F:serine-type endopeptidase activity"/>
    <property type="evidence" value="ECO:0007669"/>
    <property type="project" value="UniProtKB-UniRule"/>
</dbReference>
<dbReference type="PRINTS" id="PR00830">
    <property type="entry name" value="ENDOLAPTASE"/>
</dbReference>
<dbReference type="SMART" id="SM00464">
    <property type="entry name" value="LON"/>
    <property type="match status" value="1"/>
</dbReference>
<dbReference type="InterPro" id="IPR027065">
    <property type="entry name" value="Lon_Prtase"/>
</dbReference>
<dbReference type="Gene3D" id="3.40.50.300">
    <property type="entry name" value="P-loop containing nucleotide triphosphate hydrolases"/>
    <property type="match status" value="1"/>
</dbReference>
<dbReference type="PROSITE" id="PS51786">
    <property type="entry name" value="LON_PROTEOLYTIC"/>
    <property type="match status" value="1"/>
</dbReference>
<evidence type="ECO:0000256" key="2">
    <source>
        <dbReference type="ARBA" id="ARBA00022741"/>
    </source>
</evidence>
<feature type="non-terminal residue" evidence="13">
    <location>
        <position position="1"/>
    </location>
</feature>
<dbReference type="FunFam" id="3.40.50.300:FF:000021">
    <property type="entry name" value="Lon protease homolog"/>
    <property type="match status" value="1"/>
</dbReference>
<dbReference type="InterPro" id="IPR027417">
    <property type="entry name" value="P-loop_NTPase"/>
</dbReference>
<dbReference type="InterPro" id="IPR003959">
    <property type="entry name" value="ATPase_AAA_core"/>
</dbReference>
<keyword evidence="3 7" id="KW-0378">Hydrolase</keyword>
<dbReference type="Pfam" id="PF22667">
    <property type="entry name" value="Lon_lid"/>
    <property type="match status" value="1"/>
</dbReference>
<dbReference type="GeneID" id="30149081"/>
<evidence type="ECO:0000256" key="3">
    <source>
        <dbReference type="ARBA" id="ARBA00022801"/>
    </source>
</evidence>